<protein>
    <submittedName>
        <fullName evidence="7">AraC family transcriptional regulator</fullName>
    </submittedName>
</protein>
<sequence>MSLSGGGVEASCMFLRRVATLQAMDASARCSASAQQDRARLWQTDAFGGLELLRAHFVAFTFSPHAHDEFMIVVTEEGAALPRLWGAAQHVGPGDVFVLDPGEVHAGGPASGSIWRYRSFYLPAALMQQVLQEVTGVDRGAPRFPEEVIHDPATAVMLRRAHAVLEQPGTTLAHEASLMEALAGLVARHAVGTAPVQRVGHEHRAVILAKEYLDAFATENVSLDTLARVAGIGPFHLCRVFRNETGLSPHAYQILVRVRLAKALLARDIPIAQVAVEAGFSDQAHLTRHFKRMFGVTPGQYRRERLPPALGERAHNGTDDVRKGSSECAGEPGLPHAG</sequence>
<dbReference type="InterPro" id="IPR050204">
    <property type="entry name" value="AraC_XylS_family_regulators"/>
</dbReference>
<dbReference type="Pfam" id="PF02311">
    <property type="entry name" value="AraC_binding"/>
    <property type="match status" value="1"/>
</dbReference>
<feature type="region of interest" description="Disordered" evidence="5">
    <location>
        <begin position="305"/>
        <end position="338"/>
    </location>
</feature>
<dbReference type="SMART" id="SM00342">
    <property type="entry name" value="HTH_ARAC"/>
    <property type="match status" value="1"/>
</dbReference>
<gene>
    <name evidence="7" type="ORF">ENP34_08355</name>
</gene>
<dbReference type="SUPFAM" id="SSF51215">
    <property type="entry name" value="Regulatory protein AraC"/>
    <property type="match status" value="1"/>
</dbReference>
<dbReference type="InterPro" id="IPR037923">
    <property type="entry name" value="HTH-like"/>
</dbReference>
<keyword evidence="1" id="KW-0805">Transcription regulation</keyword>
<evidence type="ECO:0000259" key="6">
    <source>
        <dbReference type="PROSITE" id="PS01124"/>
    </source>
</evidence>
<dbReference type="InterPro" id="IPR003313">
    <property type="entry name" value="AraC-bd"/>
</dbReference>
<name>A0A831TAD7_9BACT</name>
<dbReference type="InterPro" id="IPR020449">
    <property type="entry name" value="Tscrpt_reg_AraC-type_HTH"/>
</dbReference>
<keyword evidence="3" id="KW-0010">Activator</keyword>
<dbReference type="PANTHER" id="PTHR46796:SF2">
    <property type="entry name" value="TRANSCRIPTIONAL REGULATORY PROTEIN"/>
    <property type="match status" value="1"/>
</dbReference>
<keyword evidence="2" id="KW-0238">DNA-binding</keyword>
<evidence type="ECO:0000256" key="2">
    <source>
        <dbReference type="ARBA" id="ARBA00023125"/>
    </source>
</evidence>
<dbReference type="GO" id="GO:0003700">
    <property type="term" value="F:DNA-binding transcription factor activity"/>
    <property type="evidence" value="ECO:0007669"/>
    <property type="project" value="InterPro"/>
</dbReference>
<dbReference type="InterPro" id="IPR009057">
    <property type="entry name" value="Homeodomain-like_sf"/>
</dbReference>
<evidence type="ECO:0000256" key="4">
    <source>
        <dbReference type="ARBA" id="ARBA00023163"/>
    </source>
</evidence>
<dbReference type="InterPro" id="IPR018062">
    <property type="entry name" value="HTH_AraC-typ_CS"/>
</dbReference>
<evidence type="ECO:0000256" key="5">
    <source>
        <dbReference type="SAM" id="MobiDB-lite"/>
    </source>
</evidence>
<evidence type="ECO:0000256" key="1">
    <source>
        <dbReference type="ARBA" id="ARBA00023015"/>
    </source>
</evidence>
<comment type="caution">
    <text evidence="7">The sequence shown here is derived from an EMBL/GenBank/DDBJ whole genome shotgun (WGS) entry which is preliminary data.</text>
</comment>
<dbReference type="PROSITE" id="PS01124">
    <property type="entry name" value="HTH_ARAC_FAMILY_2"/>
    <property type="match status" value="1"/>
</dbReference>
<proteinExistence type="predicted"/>
<feature type="domain" description="HTH araC/xylS-type" evidence="6">
    <location>
        <begin position="207"/>
        <end position="304"/>
    </location>
</feature>
<dbReference type="GO" id="GO:0043565">
    <property type="term" value="F:sequence-specific DNA binding"/>
    <property type="evidence" value="ECO:0007669"/>
    <property type="project" value="InterPro"/>
</dbReference>
<evidence type="ECO:0000256" key="3">
    <source>
        <dbReference type="ARBA" id="ARBA00023159"/>
    </source>
</evidence>
<dbReference type="PRINTS" id="PR00032">
    <property type="entry name" value="HTHARAC"/>
</dbReference>
<dbReference type="InterPro" id="IPR018060">
    <property type="entry name" value="HTH_AraC"/>
</dbReference>
<dbReference type="PROSITE" id="PS00041">
    <property type="entry name" value="HTH_ARAC_FAMILY_1"/>
    <property type="match status" value="1"/>
</dbReference>
<organism evidence="7">
    <name type="scientific">Thermorudis peleae</name>
    <dbReference type="NCBI Taxonomy" id="1382356"/>
    <lineage>
        <taxon>Bacteria</taxon>
        <taxon>Pseudomonadati</taxon>
        <taxon>Thermomicrobiota</taxon>
        <taxon>Thermomicrobia</taxon>
        <taxon>Thermomicrobia incertae sedis</taxon>
        <taxon>Thermorudis</taxon>
    </lineage>
</organism>
<dbReference type="Pfam" id="PF12833">
    <property type="entry name" value="HTH_18"/>
    <property type="match status" value="1"/>
</dbReference>
<dbReference type="SUPFAM" id="SSF46689">
    <property type="entry name" value="Homeodomain-like"/>
    <property type="match status" value="2"/>
</dbReference>
<dbReference type="PANTHER" id="PTHR46796">
    <property type="entry name" value="HTH-TYPE TRANSCRIPTIONAL ACTIVATOR RHAS-RELATED"/>
    <property type="match status" value="1"/>
</dbReference>
<evidence type="ECO:0000313" key="7">
    <source>
        <dbReference type="EMBL" id="HEG91440.1"/>
    </source>
</evidence>
<keyword evidence="4" id="KW-0804">Transcription</keyword>
<reference evidence="7" key="1">
    <citation type="journal article" date="2020" name="mSystems">
        <title>Genome- and Community-Level Interaction Insights into Carbon Utilization and Element Cycling Functions of Hydrothermarchaeota in Hydrothermal Sediment.</title>
        <authorList>
            <person name="Zhou Z."/>
            <person name="Liu Y."/>
            <person name="Xu W."/>
            <person name="Pan J."/>
            <person name="Luo Z.H."/>
            <person name="Li M."/>
        </authorList>
    </citation>
    <scope>NUCLEOTIDE SEQUENCE [LARGE SCALE GENOMIC DNA]</scope>
    <source>
        <strain evidence="7">SpSt-210</strain>
    </source>
</reference>
<accession>A0A831TAD7</accession>
<dbReference type="EMBL" id="DSIY01000200">
    <property type="protein sequence ID" value="HEG91440.1"/>
    <property type="molecule type" value="Genomic_DNA"/>
</dbReference>
<dbReference type="AlphaFoldDB" id="A0A831TAD7"/>
<dbReference type="Gene3D" id="1.10.10.60">
    <property type="entry name" value="Homeodomain-like"/>
    <property type="match status" value="2"/>
</dbReference>
<feature type="compositionally biased region" description="Basic and acidic residues" evidence="5">
    <location>
        <begin position="305"/>
        <end position="325"/>
    </location>
</feature>